<dbReference type="Gene3D" id="3.90.226.10">
    <property type="entry name" value="2-enoyl-CoA Hydratase, Chain A, domain 1"/>
    <property type="match status" value="1"/>
</dbReference>
<evidence type="ECO:0000313" key="5">
    <source>
        <dbReference type="Proteomes" id="UP000662747"/>
    </source>
</evidence>
<sequence length="488" mass="53304">MPVIPGASVSNSPVLQRLRRCALAAAAAVLASCASVPAPSVAAPETFPPEAVRADLRFVMETLECNHPDLASSVDRRELERTLAEVERTLDHPLTRDEAWAALARLNPAFADGHVLIGPPGWREESRAQLARGGGFFPFEVFLGPDGAPRILSALGGGSTAHAGRALTRINGQDAREVVRELMSRMHGDTPRFRAALLALRWWLYYGKLHGTPARFELELDGAEVVRVPASRELPAMLRAEEDFERLYRFELLDGGNALLTLGSFSYPDKARYFAFVQDAFSRMRTAGTRRLIIDLRANGGGDDDMWKEGILRYVADRPYRAGSSYLKRVQESSRKPGETTGQVVAGEITSLEEPRLEEPLRFEGEVWLLVGPLTYSSAVLFSNVVQDYHFGAVAGVGDVVRVRQSGGVQSVALPHTGLMLSYPRFVLDRPSGAREPALLRPEVVLDDDPLQPRAAVDALLSRPVLTPRALPPPASAARPAPPPVHPR</sequence>
<dbReference type="SUPFAM" id="SSF52096">
    <property type="entry name" value="ClpP/crotonase"/>
    <property type="match status" value="1"/>
</dbReference>
<evidence type="ECO:0000313" key="4">
    <source>
        <dbReference type="EMBL" id="QSQ21156.1"/>
    </source>
</evidence>
<reference evidence="4 5" key="1">
    <citation type="submission" date="2021-02" db="EMBL/GenBank/DDBJ databases">
        <title>De Novo genome assembly of isolated myxobacteria.</title>
        <authorList>
            <person name="Stevens D.C."/>
        </authorList>
    </citation>
    <scope>NUCLEOTIDE SEQUENCE [LARGE SCALE GENOMIC DNA]</scope>
    <source>
        <strain evidence="5">SCPEA02</strain>
    </source>
</reference>
<accession>A0ABX7NRX7</accession>
<dbReference type="Pfam" id="PF03572">
    <property type="entry name" value="Peptidase_S41"/>
    <property type="match status" value="1"/>
</dbReference>
<dbReference type="InterPro" id="IPR005151">
    <property type="entry name" value="Tail-specific_protease"/>
</dbReference>
<evidence type="ECO:0000256" key="1">
    <source>
        <dbReference type="SAM" id="MobiDB-lite"/>
    </source>
</evidence>
<dbReference type="Proteomes" id="UP000662747">
    <property type="component" value="Chromosome"/>
</dbReference>
<dbReference type="InterPro" id="IPR029045">
    <property type="entry name" value="ClpP/crotonase-like_dom_sf"/>
</dbReference>
<dbReference type="RefSeq" id="WP_206722735.1">
    <property type="nucleotide sequence ID" value="NZ_CP071090.1"/>
</dbReference>
<feature type="signal peptide" evidence="2">
    <location>
        <begin position="1"/>
        <end position="42"/>
    </location>
</feature>
<dbReference type="EMBL" id="CP071090">
    <property type="protein sequence ID" value="QSQ21156.1"/>
    <property type="molecule type" value="Genomic_DNA"/>
</dbReference>
<feature type="domain" description="Tail specific protease" evidence="3">
    <location>
        <begin position="276"/>
        <end position="433"/>
    </location>
</feature>
<name>A0ABX7NRX7_9BACT</name>
<organism evidence="4 5">
    <name type="scientific">Pyxidicoccus parkwayensis</name>
    <dbReference type="NCBI Taxonomy" id="2813578"/>
    <lineage>
        <taxon>Bacteria</taxon>
        <taxon>Pseudomonadati</taxon>
        <taxon>Myxococcota</taxon>
        <taxon>Myxococcia</taxon>
        <taxon>Myxococcales</taxon>
        <taxon>Cystobacterineae</taxon>
        <taxon>Myxococcaceae</taxon>
        <taxon>Pyxidicoccus</taxon>
    </lineage>
</organism>
<keyword evidence="2" id="KW-0732">Signal</keyword>
<protein>
    <recommendedName>
        <fullName evidence="3">Tail specific protease domain-containing protein</fullName>
    </recommendedName>
</protein>
<feature type="compositionally biased region" description="Pro residues" evidence="1">
    <location>
        <begin position="470"/>
        <end position="488"/>
    </location>
</feature>
<evidence type="ECO:0000259" key="3">
    <source>
        <dbReference type="Pfam" id="PF03572"/>
    </source>
</evidence>
<gene>
    <name evidence="4" type="ORF">JY651_39125</name>
</gene>
<proteinExistence type="predicted"/>
<feature type="chain" id="PRO_5047152414" description="Tail specific protease domain-containing protein" evidence="2">
    <location>
        <begin position="43"/>
        <end position="488"/>
    </location>
</feature>
<feature type="region of interest" description="Disordered" evidence="1">
    <location>
        <begin position="466"/>
        <end position="488"/>
    </location>
</feature>
<evidence type="ECO:0000256" key="2">
    <source>
        <dbReference type="SAM" id="SignalP"/>
    </source>
</evidence>
<keyword evidence="5" id="KW-1185">Reference proteome</keyword>